<dbReference type="PRINTS" id="PR00344">
    <property type="entry name" value="BCTRLSENSOR"/>
</dbReference>
<evidence type="ECO:0000256" key="3">
    <source>
        <dbReference type="ARBA" id="ARBA00021495"/>
    </source>
</evidence>
<dbReference type="EMBL" id="JACXJA010000027">
    <property type="protein sequence ID" value="MBD2864144.1"/>
    <property type="molecule type" value="Genomic_DNA"/>
</dbReference>
<dbReference type="PANTHER" id="PTHR43395:SF1">
    <property type="entry name" value="CHEMOTAXIS PROTEIN CHEA"/>
    <property type="match status" value="1"/>
</dbReference>
<dbReference type="PROSITE" id="PS50109">
    <property type="entry name" value="HIS_KIN"/>
    <property type="match status" value="1"/>
</dbReference>
<keyword evidence="10" id="KW-0902">Two-component regulatory system</keyword>
<dbReference type="Gene3D" id="3.30.565.10">
    <property type="entry name" value="Histidine kinase-like ATPase, C-terminal domain"/>
    <property type="match status" value="1"/>
</dbReference>
<evidence type="ECO:0000256" key="7">
    <source>
        <dbReference type="ARBA" id="ARBA00022741"/>
    </source>
</evidence>
<dbReference type="Pfam" id="PF02518">
    <property type="entry name" value="HATPase_c"/>
    <property type="match status" value="1"/>
</dbReference>
<keyword evidence="17" id="KW-1185">Reference proteome</keyword>
<name>A0A927CB24_9BACL</name>
<dbReference type="PROSITE" id="PS50851">
    <property type="entry name" value="CHEW"/>
    <property type="match status" value="2"/>
</dbReference>
<dbReference type="AlphaFoldDB" id="A0A927CB24"/>
<dbReference type="Gene3D" id="2.40.50.180">
    <property type="entry name" value="CheA-289, Domain 4"/>
    <property type="match status" value="1"/>
</dbReference>
<dbReference type="Gene3D" id="1.20.120.160">
    <property type="entry name" value="HPT domain"/>
    <property type="match status" value="1"/>
</dbReference>
<dbReference type="InterPro" id="IPR051315">
    <property type="entry name" value="Bact_Chemotaxis_CheA"/>
</dbReference>
<dbReference type="InterPro" id="IPR002545">
    <property type="entry name" value="CheW-lke_dom"/>
</dbReference>
<dbReference type="Pfam" id="PF02895">
    <property type="entry name" value="H-kinase_dim"/>
    <property type="match status" value="1"/>
</dbReference>
<evidence type="ECO:0000259" key="13">
    <source>
        <dbReference type="PROSITE" id="PS50109"/>
    </source>
</evidence>
<dbReference type="PROSITE" id="PS50894">
    <property type="entry name" value="HPT"/>
    <property type="match status" value="1"/>
</dbReference>
<dbReference type="InterPro" id="IPR004105">
    <property type="entry name" value="CheA-like_dim"/>
</dbReference>
<feature type="region of interest" description="Disordered" evidence="12">
    <location>
        <begin position="126"/>
        <end position="145"/>
    </location>
</feature>
<dbReference type="CDD" id="cd00731">
    <property type="entry name" value="CheA_reg"/>
    <property type="match status" value="1"/>
</dbReference>
<evidence type="ECO:0000313" key="17">
    <source>
        <dbReference type="Proteomes" id="UP000639396"/>
    </source>
</evidence>
<dbReference type="InterPro" id="IPR037006">
    <property type="entry name" value="CheA-like_homodim_sf"/>
</dbReference>
<dbReference type="CDD" id="cd16916">
    <property type="entry name" value="HATPase_CheA-like"/>
    <property type="match status" value="1"/>
</dbReference>
<keyword evidence="5 11" id="KW-0597">Phosphoprotein</keyword>
<dbReference type="SUPFAM" id="SSF47226">
    <property type="entry name" value="Histidine-containing phosphotransfer domain, HPT domain"/>
    <property type="match status" value="1"/>
</dbReference>
<sequence length="854" mass="94597">MTDLNMSAYLGIFMDEMDEQSQILNEQILELERDGTNMETIGRIFRAAHTLKGSSAAMGFEPLKELTHAIENVFDLIRNRQLSVNSALVTVLFRAIDYMKVLKIAIIEDRLHETNIGPLVALLEQARESTPPQPEDEPCESPAPAAEWEQEQLDALLYYLNRGYDAFTVQIRLEPETEMKQARMLIMCNSCSELGQIVAAQLPEAGDGNDSVTEFAVLLATEQSEAAVSNAIRCMSHVQSFWISRAAQRQMCEPPQGTDIAADAPPKTEPIAAEPAAAPAEGAAQPKSESRIKVNQTVRVDVDRLEMLLNFVGELIIDNTRLIEVKNRLSQQFKDHGDIAELGDISNHLNRVVGELQEGMMKTRMLPIEQLFNRFPRMMRDIAIQAGKEIDFVMEGKETELDRTLIEEISDPIIHILRNAADHGIESPEERERLGKPRKGKLLLKAAHQENQIVLSIADDGKGIDPQRIKETAIRKGFVTREETERMTDKELIFLIFHSGMSTADKVTDLSGRGVGMDIVRSHIEKLNGLIDIDSTPGEGTVFTIKLPLTLAIIRSLLVQLGASTFAIPLVNVLEIVRLQTGDIQTIQGREVCVIRGTIFPLVRMHRKLGLAETECGSSGDRRLIVVVLGIADKRVCLVVDKTLGNQEIVIKSLGKFVGEVPYLAGATILGSGKVALILDVGSIVKDEGSLLLTRNQEEQRKESSRERETQLVTFCVDTEQYALDIAKVKEIITVPPISKLVDAPAGMLGMINLRGAVLPVYDLRHSFGLARQEPNARSRIMVIESGRRDVGVLIDQVMEVLKVRQSDIEIASEHTGMQPSRLVQGVYKQQDSFIVVLNIDRALQSAEPAAAAF</sequence>
<dbReference type="SMART" id="SM01231">
    <property type="entry name" value="H-kinase_dim"/>
    <property type="match status" value="1"/>
</dbReference>
<keyword evidence="8" id="KW-0418">Kinase</keyword>
<accession>A0A927CB24</accession>
<comment type="catalytic activity">
    <reaction evidence="1">
        <text>ATP + protein L-histidine = ADP + protein N-phospho-L-histidine.</text>
        <dbReference type="EC" id="2.7.13.3"/>
    </reaction>
</comment>
<feature type="modified residue" description="Phosphohistidine" evidence="11">
    <location>
        <position position="49"/>
    </location>
</feature>
<dbReference type="Proteomes" id="UP000639396">
    <property type="component" value="Unassembled WGS sequence"/>
</dbReference>
<dbReference type="InterPro" id="IPR036097">
    <property type="entry name" value="HisK_dim/P_sf"/>
</dbReference>
<dbReference type="SUPFAM" id="SSF55874">
    <property type="entry name" value="ATPase domain of HSP90 chaperone/DNA topoisomerase II/histidine kinase"/>
    <property type="match status" value="1"/>
</dbReference>
<keyword evidence="4" id="KW-0145">Chemotaxis</keyword>
<evidence type="ECO:0000256" key="12">
    <source>
        <dbReference type="SAM" id="MobiDB-lite"/>
    </source>
</evidence>
<dbReference type="SUPFAM" id="SSF47384">
    <property type="entry name" value="Homodimeric domain of signal transducing histidine kinase"/>
    <property type="match status" value="1"/>
</dbReference>
<dbReference type="InterPro" id="IPR035891">
    <property type="entry name" value="CheY-binding_CheA"/>
</dbReference>
<dbReference type="Gene3D" id="1.10.287.560">
    <property type="entry name" value="Histidine kinase CheA-like, homodimeric domain"/>
    <property type="match status" value="1"/>
</dbReference>
<protein>
    <recommendedName>
        <fullName evidence="3">Chemotaxis protein CheA</fullName>
        <ecNumber evidence="2">2.7.13.3</ecNumber>
    </recommendedName>
</protein>
<dbReference type="RefSeq" id="WP_190929770.1">
    <property type="nucleotide sequence ID" value="NZ_JACXJA010000027.1"/>
</dbReference>
<dbReference type="Pfam" id="PF01584">
    <property type="entry name" value="CheW"/>
    <property type="match status" value="2"/>
</dbReference>
<evidence type="ECO:0000256" key="8">
    <source>
        <dbReference type="ARBA" id="ARBA00022777"/>
    </source>
</evidence>
<dbReference type="Gene3D" id="3.30.70.1110">
    <property type="entry name" value="Histidine kinase CheA-like, P2 response regulator-binding domain"/>
    <property type="match status" value="1"/>
</dbReference>
<dbReference type="InterPro" id="IPR036061">
    <property type="entry name" value="CheW-like_dom_sf"/>
</dbReference>
<proteinExistence type="predicted"/>
<dbReference type="Pfam" id="PF07194">
    <property type="entry name" value="P2"/>
    <property type="match status" value="1"/>
</dbReference>
<dbReference type="PANTHER" id="PTHR43395">
    <property type="entry name" value="SENSOR HISTIDINE KINASE CHEA"/>
    <property type="match status" value="1"/>
</dbReference>
<gene>
    <name evidence="16" type="ORF">IDH45_19360</name>
</gene>
<dbReference type="GO" id="GO:0006935">
    <property type="term" value="P:chemotaxis"/>
    <property type="evidence" value="ECO:0007669"/>
    <property type="project" value="UniProtKB-KW"/>
</dbReference>
<keyword evidence="6" id="KW-0808">Transferase</keyword>
<dbReference type="CDD" id="cd00088">
    <property type="entry name" value="HPT"/>
    <property type="match status" value="1"/>
</dbReference>
<dbReference type="InterPro" id="IPR005467">
    <property type="entry name" value="His_kinase_dom"/>
</dbReference>
<dbReference type="EC" id="2.7.13.3" evidence="2"/>
<dbReference type="FunFam" id="3.30.565.10:FF:000016">
    <property type="entry name" value="Chemotaxis protein CheA, putative"/>
    <property type="match status" value="1"/>
</dbReference>
<evidence type="ECO:0000256" key="11">
    <source>
        <dbReference type="PROSITE-ProRule" id="PRU00110"/>
    </source>
</evidence>
<keyword evidence="9" id="KW-0067">ATP-binding</keyword>
<evidence type="ECO:0000256" key="4">
    <source>
        <dbReference type="ARBA" id="ARBA00022500"/>
    </source>
</evidence>
<feature type="domain" description="CheW-like" evidence="14">
    <location>
        <begin position="709"/>
        <end position="849"/>
    </location>
</feature>
<evidence type="ECO:0000256" key="9">
    <source>
        <dbReference type="ARBA" id="ARBA00022840"/>
    </source>
</evidence>
<dbReference type="SUPFAM" id="SSF50341">
    <property type="entry name" value="CheW-like"/>
    <property type="match status" value="2"/>
</dbReference>
<keyword evidence="7" id="KW-0547">Nucleotide-binding</keyword>
<dbReference type="InterPro" id="IPR036890">
    <property type="entry name" value="HATPase_C_sf"/>
</dbReference>
<dbReference type="GO" id="GO:0005524">
    <property type="term" value="F:ATP binding"/>
    <property type="evidence" value="ECO:0007669"/>
    <property type="project" value="UniProtKB-KW"/>
</dbReference>
<evidence type="ECO:0000259" key="14">
    <source>
        <dbReference type="PROSITE" id="PS50851"/>
    </source>
</evidence>
<dbReference type="SMART" id="SM00387">
    <property type="entry name" value="HATPase_c"/>
    <property type="match status" value="1"/>
</dbReference>
<evidence type="ECO:0000256" key="1">
    <source>
        <dbReference type="ARBA" id="ARBA00000085"/>
    </source>
</evidence>
<dbReference type="InterPro" id="IPR010808">
    <property type="entry name" value="CheA_P2-bd"/>
</dbReference>
<comment type="caution">
    <text evidence="16">The sequence shown here is derived from an EMBL/GenBank/DDBJ whole genome shotgun (WGS) entry which is preliminary data.</text>
</comment>
<organism evidence="16 17">
    <name type="scientific">Paenibacillus oceani</name>
    <dbReference type="NCBI Taxonomy" id="2772510"/>
    <lineage>
        <taxon>Bacteria</taxon>
        <taxon>Bacillati</taxon>
        <taxon>Bacillota</taxon>
        <taxon>Bacilli</taxon>
        <taxon>Bacillales</taxon>
        <taxon>Paenibacillaceae</taxon>
        <taxon>Paenibacillus</taxon>
    </lineage>
</organism>
<evidence type="ECO:0000256" key="6">
    <source>
        <dbReference type="ARBA" id="ARBA00022679"/>
    </source>
</evidence>
<dbReference type="InterPro" id="IPR003594">
    <property type="entry name" value="HATPase_dom"/>
</dbReference>
<feature type="domain" description="HPt" evidence="15">
    <location>
        <begin position="2"/>
        <end position="106"/>
    </location>
</feature>
<dbReference type="InterPro" id="IPR036641">
    <property type="entry name" value="HPT_dom_sf"/>
</dbReference>
<dbReference type="InterPro" id="IPR037052">
    <property type="entry name" value="CheA-like_P2_sf"/>
</dbReference>
<evidence type="ECO:0000256" key="2">
    <source>
        <dbReference type="ARBA" id="ARBA00012438"/>
    </source>
</evidence>
<dbReference type="Pfam" id="PF01627">
    <property type="entry name" value="Hpt"/>
    <property type="match status" value="1"/>
</dbReference>
<dbReference type="InterPro" id="IPR008207">
    <property type="entry name" value="Sig_transdc_His_kin_Hpt_dom"/>
</dbReference>
<evidence type="ECO:0000313" key="16">
    <source>
        <dbReference type="EMBL" id="MBD2864144.1"/>
    </source>
</evidence>
<dbReference type="GO" id="GO:0000155">
    <property type="term" value="F:phosphorelay sensor kinase activity"/>
    <property type="evidence" value="ECO:0007669"/>
    <property type="project" value="InterPro"/>
</dbReference>
<evidence type="ECO:0000259" key="15">
    <source>
        <dbReference type="PROSITE" id="PS50894"/>
    </source>
</evidence>
<dbReference type="GO" id="GO:0005737">
    <property type="term" value="C:cytoplasm"/>
    <property type="evidence" value="ECO:0007669"/>
    <property type="project" value="InterPro"/>
</dbReference>
<dbReference type="Gene3D" id="2.30.30.40">
    <property type="entry name" value="SH3 Domains"/>
    <property type="match status" value="2"/>
</dbReference>
<feature type="domain" description="CheW-like" evidence="14">
    <location>
        <begin position="553"/>
        <end position="690"/>
    </location>
</feature>
<evidence type="ECO:0000256" key="10">
    <source>
        <dbReference type="ARBA" id="ARBA00023012"/>
    </source>
</evidence>
<dbReference type="InterPro" id="IPR004358">
    <property type="entry name" value="Sig_transdc_His_kin-like_C"/>
</dbReference>
<evidence type="ECO:0000256" key="5">
    <source>
        <dbReference type="ARBA" id="ARBA00022553"/>
    </source>
</evidence>
<feature type="domain" description="Histidine kinase" evidence="13">
    <location>
        <begin position="346"/>
        <end position="551"/>
    </location>
</feature>
<reference evidence="16" key="1">
    <citation type="submission" date="2020-09" db="EMBL/GenBank/DDBJ databases">
        <title>A novel bacterium of genus Paenibacillus, isolated from South China Sea.</title>
        <authorList>
            <person name="Huang H."/>
            <person name="Mo K."/>
            <person name="Hu Y."/>
        </authorList>
    </citation>
    <scope>NUCLEOTIDE SEQUENCE</scope>
    <source>
        <strain evidence="16">IB182363</strain>
    </source>
</reference>
<dbReference type="SMART" id="SM00073">
    <property type="entry name" value="HPT"/>
    <property type="match status" value="1"/>
</dbReference>
<dbReference type="SMART" id="SM00260">
    <property type="entry name" value="CheW"/>
    <property type="match status" value="2"/>
</dbReference>
<dbReference type="SUPFAM" id="SSF55052">
    <property type="entry name" value="CheY-binding domain of CheA"/>
    <property type="match status" value="1"/>
</dbReference>